<dbReference type="RefSeq" id="WP_211800712.1">
    <property type="nucleotide sequence ID" value="NZ_JAGSCS010000006.1"/>
</dbReference>
<evidence type="ECO:0000313" key="6">
    <source>
        <dbReference type="Proteomes" id="UP000675379"/>
    </source>
</evidence>
<comment type="caution">
    <text evidence="5">The sequence shown here is derived from an EMBL/GenBank/DDBJ whole genome shotgun (WGS) entry which is preliminary data.</text>
</comment>
<comment type="similarity">
    <text evidence="1">Belongs to the hemerythrin family.</text>
</comment>
<dbReference type="EMBL" id="JAGSCS010000006">
    <property type="protein sequence ID" value="MBR0575990.1"/>
    <property type="molecule type" value="Genomic_DNA"/>
</dbReference>
<evidence type="ECO:0000256" key="2">
    <source>
        <dbReference type="ARBA" id="ARBA00022723"/>
    </source>
</evidence>
<dbReference type="InterPro" id="IPR012827">
    <property type="entry name" value="Hemerythrin_metal-bd"/>
</dbReference>
<feature type="domain" description="Hemerythrin-like" evidence="4">
    <location>
        <begin position="11"/>
        <end position="127"/>
    </location>
</feature>
<keyword evidence="3" id="KW-0408">Iron</keyword>
<dbReference type="InterPro" id="IPR050669">
    <property type="entry name" value="Hemerythrin"/>
</dbReference>
<accession>A0A941CNJ9</accession>
<dbReference type="PANTHER" id="PTHR37164">
    <property type="entry name" value="BACTERIOHEMERYTHRIN"/>
    <property type="match status" value="1"/>
</dbReference>
<evidence type="ECO:0000256" key="3">
    <source>
        <dbReference type="ARBA" id="ARBA00023004"/>
    </source>
</evidence>
<gene>
    <name evidence="5" type="ORF">KCG48_06505</name>
</gene>
<dbReference type="NCBIfam" id="TIGR02481">
    <property type="entry name" value="hemeryth_dom"/>
    <property type="match status" value="1"/>
</dbReference>
<evidence type="ECO:0000256" key="1">
    <source>
        <dbReference type="ARBA" id="ARBA00010587"/>
    </source>
</evidence>
<dbReference type="GO" id="GO:0046872">
    <property type="term" value="F:metal ion binding"/>
    <property type="evidence" value="ECO:0007669"/>
    <property type="project" value="UniProtKB-KW"/>
</dbReference>
<keyword evidence="2" id="KW-0479">Metal-binding</keyword>
<dbReference type="Gene3D" id="1.20.120.50">
    <property type="entry name" value="Hemerythrin-like"/>
    <property type="match status" value="1"/>
</dbReference>
<dbReference type="SUPFAM" id="SSF47188">
    <property type="entry name" value="Hemerythrin-like"/>
    <property type="match status" value="1"/>
</dbReference>
<proteinExistence type="inferred from homology"/>
<dbReference type="NCBIfam" id="NF033749">
    <property type="entry name" value="bact_hemeryth"/>
    <property type="match status" value="1"/>
</dbReference>
<dbReference type="Pfam" id="PF01814">
    <property type="entry name" value="Hemerythrin"/>
    <property type="match status" value="1"/>
</dbReference>
<organism evidence="5 6">
    <name type="scientific">Proteiniclasticum sediminis</name>
    <dbReference type="NCBI Taxonomy" id="2804028"/>
    <lineage>
        <taxon>Bacteria</taxon>
        <taxon>Bacillati</taxon>
        <taxon>Bacillota</taxon>
        <taxon>Clostridia</taxon>
        <taxon>Eubacteriales</taxon>
        <taxon>Clostridiaceae</taxon>
        <taxon>Proteiniclasticum</taxon>
    </lineage>
</organism>
<name>A0A941CNJ9_9CLOT</name>
<dbReference type="InterPro" id="IPR016131">
    <property type="entry name" value="Haemerythrin_Fe_BS"/>
</dbReference>
<dbReference type="CDD" id="cd12107">
    <property type="entry name" value="Hemerythrin"/>
    <property type="match status" value="1"/>
</dbReference>
<dbReference type="InterPro" id="IPR012312">
    <property type="entry name" value="Hemerythrin-like"/>
</dbReference>
<keyword evidence="6" id="KW-1185">Reference proteome</keyword>
<dbReference type="InterPro" id="IPR035938">
    <property type="entry name" value="Hemerythrin-like_sf"/>
</dbReference>
<dbReference type="PROSITE" id="PS00550">
    <property type="entry name" value="HEMERYTHRINS"/>
    <property type="match status" value="1"/>
</dbReference>
<sequence length="134" mass="16036">MIYWKKEYEVGIPLIDEQHEKLFEIAARAYSLLKNEFLEDKFDMMTAIIHELQDYTVFHFETEENYMEEIGYRKLFSHKVMHAEFVKKIYSVDFEAMDDDQEGHILAILEMVVAWIEHHILTKDTLYAAERPGV</sequence>
<protein>
    <submittedName>
        <fullName evidence="5">Hemerythrin family protein</fullName>
    </submittedName>
</protein>
<dbReference type="AlphaFoldDB" id="A0A941CNJ9"/>
<dbReference type="PANTHER" id="PTHR37164:SF1">
    <property type="entry name" value="BACTERIOHEMERYTHRIN"/>
    <property type="match status" value="1"/>
</dbReference>
<evidence type="ECO:0000313" key="5">
    <source>
        <dbReference type="EMBL" id="MBR0575990.1"/>
    </source>
</evidence>
<reference evidence="5" key="1">
    <citation type="submission" date="2021-04" db="EMBL/GenBank/DDBJ databases">
        <title>Proteiniclasticum sedimins sp. nov., an obligate anaerobic bacterium isolated from anaerobic sludge.</title>
        <authorList>
            <person name="Liu J."/>
        </authorList>
    </citation>
    <scope>NUCLEOTIDE SEQUENCE</scope>
    <source>
        <strain evidence="5">BAD-10</strain>
    </source>
</reference>
<dbReference type="Proteomes" id="UP000675379">
    <property type="component" value="Unassembled WGS sequence"/>
</dbReference>
<evidence type="ECO:0000259" key="4">
    <source>
        <dbReference type="Pfam" id="PF01814"/>
    </source>
</evidence>